<evidence type="ECO:0000313" key="2">
    <source>
        <dbReference type="EMBL" id="TFK17050.1"/>
    </source>
</evidence>
<dbReference type="STRING" id="230819.A0A5C3KAG3"/>
<dbReference type="EMBL" id="ML210577">
    <property type="protein sequence ID" value="TFK17050.1"/>
    <property type="molecule type" value="Genomic_DNA"/>
</dbReference>
<feature type="compositionally biased region" description="Low complexity" evidence="1">
    <location>
        <begin position="195"/>
        <end position="223"/>
    </location>
</feature>
<feature type="compositionally biased region" description="Low complexity" evidence="1">
    <location>
        <begin position="391"/>
        <end position="402"/>
    </location>
</feature>
<reference evidence="2 3" key="1">
    <citation type="journal article" date="2019" name="Nat. Ecol. Evol.">
        <title>Megaphylogeny resolves global patterns of mushroom evolution.</title>
        <authorList>
            <person name="Varga T."/>
            <person name="Krizsan K."/>
            <person name="Foldi C."/>
            <person name="Dima B."/>
            <person name="Sanchez-Garcia M."/>
            <person name="Sanchez-Ramirez S."/>
            <person name="Szollosi G.J."/>
            <person name="Szarkandi J.G."/>
            <person name="Papp V."/>
            <person name="Albert L."/>
            <person name="Andreopoulos W."/>
            <person name="Angelini C."/>
            <person name="Antonin V."/>
            <person name="Barry K.W."/>
            <person name="Bougher N.L."/>
            <person name="Buchanan P."/>
            <person name="Buyck B."/>
            <person name="Bense V."/>
            <person name="Catcheside P."/>
            <person name="Chovatia M."/>
            <person name="Cooper J."/>
            <person name="Damon W."/>
            <person name="Desjardin D."/>
            <person name="Finy P."/>
            <person name="Geml J."/>
            <person name="Haridas S."/>
            <person name="Hughes K."/>
            <person name="Justo A."/>
            <person name="Karasinski D."/>
            <person name="Kautmanova I."/>
            <person name="Kiss B."/>
            <person name="Kocsube S."/>
            <person name="Kotiranta H."/>
            <person name="LaButti K.M."/>
            <person name="Lechner B.E."/>
            <person name="Liimatainen K."/>
            <person name="Lipzen A."/>
            <person name="Lukacs Z."/>
            <person name="Mihaltcheva S."/>
            <person name="Morgado L.N."/>
            <person name="Niskanen T."/>
            <person name="Noordeloos M.E."/>
            <person name="Ohm R.A."/>
            <person name="Ortiz-Santana B."/>
            <person name="Ovrebo C."/>
            <person name="Racz N."/>
            <person name="Riley R."/>
            <person name="Savchenko A."/>
            <person name="Shiryaev A."/>
            <person name="Soop K."/>
            <person name="Spirin V."/>
            <person name="Szebenyi C."/>
            <person name="Tomsovsky M."/>
            <person name="Tulloss R.E."/>
            <person name="Uehling J."/>
            <person name="Grigoriev I.V."/>
            <person name="Vagvolgyi C."/>
            <person name="Papp T."/>
            <person name="Martin F.M."/>
            <person name="Miettinen O."/>
            <person name="Hibbett D.S."/>
            <person name="Nagy L.G."/>
        </authorList>
    </citation>
    <scope>NUCLEOTIDE SEQUENCE [LARGE SCALE GENOMIC DNA]</scope>
    <source>
        <strain evidence="2 3">CBS 121175</strain>
    </source>
</reference>
<organism evidence="2 3">
    <name type="scientific">Coprinopsis marcescibilis</name>
    <name type="common">Agaric fungus</name>
    <name type="synonym">Psathyrella marcescibilis</name>
    <dbReference type="NCBI Taxonomy" id="230819"/>
    <lineage>
        <taxon>Eukaryota</taxon>
        <taxon>Fungi</taxon>
        <taxon>Dikarya</taxon>
        <taxon>Basidiomycota</taxon>
        <taxon>Agaricomycotina</taxon>
        <taxon>Agaricomycetes</taxon>
        <taxon>Agaricomycetidae</taxon>
        <taxon>Agaricales</taxon>
        <taxon>Agaricineae</taxon>
        <taxon>Psathyrellaceae</taxon>
        <taxon>Coprinopsis</taxon>
    </lineage>
</organism>
<gene>
    <name evidence="2" type="ORF">FA15DRAFT_365653</name>
</gene>
<feature type="compositionally biased region" description="Basic and acidic residues" evidence="1">
    <location>
        <begin position="89"/>
        <end position="113"/>
    </location>
</feature>
<feature type="region of interest" description="Disordered" evidence="1">
    <location>
        <begin position="1"/>
        <end position="595"/>
    </location>
</feature>
<feature type="compositionally biased region" description="Basic and acidic residues" evidence="1">
    <location>
        <begin position="502"/>
        <end position="512"/>
    </location>
</feature>
<evidence type="ECO:0000256" key="1">
    <source>
        <dbReference type="SAM" id="MobiDB-lite"/>
    </source>
</evidence>
<sequence>MDLSPDVSAPKTSERPAIPVGPASERPRPDSASGLPDKPSGDLNRQPENYDRSAPSSRGGPDGALHDRFYDRDSRDAPASATSTTTNLRDFRDGNRRDWVDRDRDRRPYEPRFSRNNMTTMRRPPPEERHYEPAPDRQPPPPRRFDVKQEEVPISLSDAEPQARSHHDPRPPGLGDNRGPRQGYVDNRVAAAATGPPGIRRNNNPPTEPRAAAAAAAAASATAGVDSHPGPRSYDARDAPTRPQDDHRLPTGPAADERAARADGIGRPQRDPSPAPDRGAPTDDRFPLSNGGHTRPPSSQESSSISAKAEHDDHTPVALPPRIKMDMDPELPRQQRTDHLERGPDKPAYQADPGRNRNNSFSARQQQDRFPPRASSPPKAPLVRDDSRTLSANANKAANHSSPVAHSRGPAHREYRGGPGGDREYRPPPVPNNYRPDYHDDRRVERVDVDDPRYLDRSRRDRDSRPYSPPPAAHLSGHYHPSDSVRSRGAGGGALPPSPGRGVDHHYDDVAGRGRYGALPPPPGSAASAAHRDWYAGGQTVSAYPPRGWEDDPYYKGSRTWETSLDRDRYERDHPPPPPPPPSSRAWDGRSERDFGRGTWGVVFIRVRVVYVYEFG</sequence>
<feature type="compositionally biased region" description="Basic and acidic residues" evidence="1">
    <location>
        <begin position="161"/>
        <end position="170"/>
    </location>
</feature>
<feature type="compositionally biased region" description="Basic and acidic residues" evidence="1">
    <location>
        <begin position="64"/>
        <end position="76"/>
    </location>
</feature>
<dbReference type="AlphaFoldDB" id="A0A5C3KAG3"/>
<dbReference type="Proteomes" id="UP000307440">
    <property type="component" value="Unassembled WGS sequence"/>
</dbReference>
<accession>A0A5C3KAG3</accession>
<evidence type="ECO:0000313" key="3">
    <source>
        <dbReference type="Proteomes" id="UP000307440"/>
    </source>
</evidence>
<feature type="compositionally biased region" description="Basic and acidic residues" evidence="1">
    <location>
        <begin position="124"/>
        <end position="135"/>
    </location>
</feature>
<feature type="compositionally biased region" description="Basic and acidic residues" evidence="1">
    <location>
        <begin position="436"/>
        <end position="465"/>
    </location>
</feature>
<feature type="compositionally biased region" description="Polar residues" evidence="1">
    <location>
        <begin position="356"/>
        <end position="365"/>
    </location>
</feature>
<feature type="compositionally biased region" description="Basic and acidic residues" evidence="1">
    <location>
        <begin position="564"/>
        <end position="575"/>
    </location>
</feature>
<name>A0A5C3KAG3_COPMA</name>
<feature type="compositionally biased region" description="Basic and acidic residues" evidence="1">
    <location>
        <begin position="234"/>
        <end position="261"/>
    </location>
</feature>
<proteinExistence type="predicted"/>
<feature type="compositionally biased region" description="Basic and acidic residues" evidence="1">
    <location>
        <begin position="323"/>
        <end position="345"/>
    </location>
</feature>
<feature type="compositionally biased region" description="Basic and acidic residues" evidence="1">
    <location>
        <begin position="411"/>
        <end position="426"/>
    </location>
</feature>
<keyword evidence="3" id="KW-1185">Reference proteome</keyword>
<protein>
    <submittedName>
        <fullName evidence="2">Uncharacterized protein</fullName>
    </submittedName>
</protein>